<dbReference type="SFLD" id="SFLDS00019">
    <property type="entry name" value="Glutathione_Transferase_(cytos"/>
    <property type="match status" value="1"/>
</dbReference>
<dbReference type="Proteomes" id="UP001610444">
    <property type="component" value="Unassembled WGS sequence"/>
</dbReference>
<dbReference type="SFLD" id="SFLDG01129">
    <property type="entry name" value="C1.5:_HAD__Beta-PGM__Phosphata"/>
    <property type="match status" value="1"/>
</dbReference>
<dbReference type="SUPFAM" id="SSF47616">
    <property type="entry name" value="GST C-terminal domain-like"/>
    <property type="match status" value="1"/>
</dbReference>
<dbReference type="PRINTS" id="PR00413">
    <property type="entry name" value="HADHALOGNASE"/>
</dbReference>
<dbReference type="PROSITE" id="PS50405">
    <property type="entry name" value="GST_CTER"/>
    <property type="match status" value="1"/>
</dbReference>
<dbReference type="InterPro" id="IPR006328">
    <property type="entry name" value="2-HAD"/>
</dbReference>
<dbReference type="Gene3D" id="3.40.30.10">
    <property type="entry name" value="Glutaredoxin"/>
    <property type="match status" value="1"/>
</dbReference>
<dbReference type="Gene3D" id="3.40.50.1000">
    <property type="entry name" value="HAD superfamily/HAD-like"/>
    <property type="match status" value="1"/>
</dbReference>
<keyword evidence="4" id="KW-1185">Reference proteome</keyword>
<dbReference type="Pfam" id="PF13409">
    <property type="entry name" value="GST_N_2"/>
    <property type="match status" value="1"/>
</dbReference>
<dbReference type="InterPro" id="IPR004045">
    <property type="entry name" value="Glutathione_S-Trfase_N"/>
</dbReference>
<dbReference type="SFLD" id="SFLDG01148">
    <property type="entry name" value="Xi_(cytGST)"/>
    <property type="match status" value="1"/>
</dbReference>
<evidence type="ECO:0000313" key="3">
    <source>
        <dbReference type="EMBL" id="KAL2857412.1"/>
    </source>
</evidence>
<dbReference type="Gene3D" id="1.10.150.240">
    <property type="entry name" value="Putative phosphatase, domain 2"/>
    <property type="match status" value="1"/>
</dbReference>
<dbReference type="InterPro" id="IPR010987">
    <property type="entry name" value="Glutathione-S-Trfase_C-like"/>
</dbReference>
<sequence>MLINPHTKALFFDVFGTTVQWRTSVTKALKEASERALRDNRESLHTDLRAQASAMTEDNWHSMAEDWRASYGRFTKTFDPSNGFVSVDQAHYDALKEHLCARQLDDLFTEDQLQELVRCWHKLDPWDDTVQGLKLLSSKFRTCTLTNANVSLLEDLVQHGPLPFTDLASAEHFGVYKPSPRVYLGAAERLGFKPEECVLVAAHLGDLKAAKACGFGTIYVERIGEEFEDLDQAIKDGYVDLAVELEVSPDGFVEVARQLGISTEGLQSSKIYKHADSDGHFRRQDAAFRSWVSRSPDAEFPPEKDRYVLYLNYGCPWAHRTNLVRSLKGLEDIIQLVVCDFELGPDGWIFNGRNGSSKKDPLYGFTKMKELYLKADPGYQGRYTVPVLWDKKRETIVNNESSEIIRMFYTEFDDLLPAEHREENSPGGGFYPEHLREQIDEMNAWVYDRINNGVYKTGFATTQEAYEANLYPLFEALDHVEAHLAQPGHQPYLFGEHITEADVRLYTTIARFDVAYYLIFRCNLGMIRHDYPLIDAWYRRLYYDESEKTRGGVFKKTTFFDVYKFGYLVSLGKKQGLDTSQLVIPAGPKPSILPQDA</sequence>
<dbReference type="Pfam" id="PF13410">
    <property type="entry name" value="GST_C_2"/>
    <property type="match status" value="1"/>
</dbReference>
<evidence type="ECO:0000256" key="1">
    <source>
        <dbReference type="ARBA" id="ARBA00008106"/>
    </source>
</evidence>
<gene>
    <name evidence="3" type="ORF">BJX68DRAFT_252981</name>
</gene>
<evidence type="ECO:0000259" key="2">
    <source>
        <dbReference type="PROSITE" id="PS50405"/>
    </source>
</evidence>
<reference evidence="3 4" key="1">
    <citation type="submission" date="2024-07" db="EMBL/GenBank/DDBJ databases">
        <title>Section-level genome sequencing and comparative genomics of Aspergillus sections Usti and Cavernicolus.</title>
        <authorList>
            <consortium name="Lawrence Berkeley National Laboratory"/>
            <person name="Nybo J.L."/>
            <person name="Vesth T.C."/>
            <person name="Theobald S."/>
            <person name="Frisvad J.C."/>
            <person name="Larsen T.O."/>
            <person name="Kjaerboelling I."/>
            <person name="Rothschild-Mancinelli K."/>
            <person name="Lyhne E.K."/>
            <person name="Kogle M.E."/>
            <person name="Barry K."/>
            <person name="Clum A."/>
            <person name="Na H."/>
            <person name="Ledsgaard L."/>
            <person name="Lin J."/>
            <person name="Lipzen A."/>
            <person name="Kuo A."/>
            <person name="Riley R."/>
            <person name="Mondo S."/>
            <person name="LaButti K."/>
            <person name="Haridas S."/>
            <person name="Pangalinan J."/>
            <person name="Salamov A.A."/>
            <person name="Simmons B.A."/>
            <person name="Magnuson J.K."/>
            <person name="Chen J."/>
            <person name="Drula E."/>
            <person name="Henrissat B."/>
            <person name="Wiebenga A."/>
            <person name="Lubbers R.J."/>
            <person name="Gomes A.C."/>
            <person name="Macurrencykelacurrency M.R."/>
            <person name="Stajich J."/>
            <person name="Grigoriev I.V."/>
            <person name="Mortensen U.H."/>
            <person name="De vries R.P."/>
            <person name="Baker S.E."/>
            <person name="Andersen M.R."/>
        </authorList>
    </citation>
    <scope>NUCLEOTIDE SEQUENCE [LARGE SCALE GENOMIC DNA]</scope>
    <source>
        <strain evidence="3 4">CBS 756.74</strain>
    </source>
</reference>
<dbReference type="InterPro" id="IPR036412">
    <property type="entry name" value="HAD-like_sf"/>
</dbReference>
<dbReference type="Pfam" id="PF00702">
    <property type="entry name" value="Hydrolase"/>
    <property type="match status" value="1"/>
</dbReference>
<dbReference type="SUPFAM" id="SSF56784">
    <property type="entry name" value="HAD-like"/>
    <property type="match status" value="1"/>
</dbReference>
<organism evidence="3 4">
    <name type="scientific">Aspergillus pseudodeflectus</name>
    <dbReference type="NCBI Taxonomy" id="176178"/>
    <lineage>
        <taxon>Eukaryota</taxon>
        <taxon>Fungi</taxon>
        <taxon>Dikarya</taxon>
        <taxon>Ascomycota</taxon>
        <taxon>Pezizomycotina</taxon>
        <taxon>Eurotiomycetes</taxon>
        <taxon>Eurotiomycetidae</taxon>
        <taxon>Eurotiales</taxon>
        <taxon>Aspergillaceae</taxon>
        <taxon>Aspergillus</taxon>
        <taxon>Aspergillus subgen. Nidulantes</taxon>
    </lineage>
</organism>
<comment type="caution">
    <text evidence="3">The sequence shown here is derived from an EMBL/GenBank/DDBJ whole genome shotgun (WGS) entry which is preliminary data.</text>
</comment>
<dbReference type="SFLD" id="SFLDG01206">
    <property type="entry name" value="Xi.1"/>
    <property type="match status" value="1"/>
</dbReference>
<dbReference type="NCBIfam" id="TIGR01428">
    <property type="entry name" value="HAD_type_II"/>
    <property type="match status" value="1"/>
</dbReference>
<dbReference type="PANTHER" id="PTHR32419:SF25">
    <property type="entry name" value="GLUTATHIONE S-TRANSFERASE (EUROFUNG)"/>
    <property type="match status" value="1"/>
</dbReference>
<protein>
    <submittedName>
        <fullName evidence="3">Haloacid dehalogenase</fullName>
    </submittedName>
</protein>
<dbReference type="InterPro" id="IPR040079">
    <property type="entry name" value="Glutathione_S-Trfase"/>
</dbReference>
<evidence type="ECO:0000313" key="4">
    <source>
        <dbReference type="Proteomes" id="UP001610444"/>
    </source>
</evidence>
<dbReference type="InterPro" id="IPR023198">
    <property type="entry name" value="PGP-like_dom2"/>
</dbReference>
<name>A0ABR4L1M6_9EURO</name>
<dbReference type="Gene3D" id="1.20.1050.10">
    <property type="match status" value="1"/>
</dbReference>
<dbReference type="GeneID" id="98157802"/>
<accession>A0ABR4L1M6</accession>
<dbReference type="InterPro" id="IPR047047">
    <property type="entry name" value="GST_Omega-like_C"/>
</dbReference>
<dbReference type="SUPFAM" id="SSF52833">
    <property type="entry name" value="Thioredoxin-like"/>
    <property type="match status" value="1"/>
</dbReference>
<comment type="similarity">
    <text evidence="1">Belongs to the HAD-like hydrolase superfamily. S-2-haloalkanoic acid dehalogenase family.</text>
</comment>
<proteinExistence type="inferred from homology"/>
<dbReference type="InterPro" id="IPR006439">
    <property type="entry name" value="HAD-SF_hydro_IA"/>
</dbReference>
<dbReference type="InterPro" id="IPR016639">
    <property type="entry name" value="GST_Omega/GSH"/>
</dbReference>
<dbReference type="PANTHER" id="PTHR32419">
    <property type="entry name" value="GLUTATHIONYL-HYDROQUINONE REDUCTASE"/>
    <property type="match status" value="1"/>
</dbReference>
<dbReference type="RefSeq" id="XP_070902943.1">
    <property type="nucleotide sequence ID" value="XM_071042638.1"/>
</dbReference>
<feature type="domain" description="GST C-terminal" evidence="2">
    <location>
        <begin position="432"/>
        <end position="559"/>
    </location>
</feature>
<dbReference type="InterPro" id="IPR023214">
    <property type="entry name" value="HAD_sf"/>
</dbReference>
<dbReference type="EMBL" id="JBFXLR010000006">
    <property type="protein sequence ID" value="KAL2857412.1"/>
    <property type="molecule type" value="Genomic_DNA"/>
</dbReference>
<dbReference type="SFLD" id="SFLDS00003">
    <property type="entry name" value="Haloacid_Dehalogenase"/>
    <property type="match status" value="1"/>
</dbReference>
<dbReference type="InterPro" id="IPR036249">
    <property type="entry name" value="Thioredoxin-like_sf"/>
</dbReference>
<dbReference type="InterPro" id="IPR036282">
    <property type="entry name" value="Glutathione-S-Trfase_C_sf"/>
</dbReference>
<dbReference type="CDD" id="cd03190">
    <property type="entry name" value="GST_C_Omega_like"/>
    <property type="match status" value="1"/>
</dbReference>
<dbReference type="NCBIfam" id="TIGR01493">
    <property type="entry name" value="HAD-SF-IA-v2"/>
    <property type="match status" value="1"/>
</dbReference>